<name>A0A645DRZ8_9ZZZZ</name>
<gene>
    <name evidence="1" type="ORF">SDC9_139032</name>
</gene>
<proteinExistence type="predicted"/>
<evidence type="ECO:0000313" key="1">
    <source>
        <dbReference type="EMBL" id="MPM91898.1"/>
    </source>
</evidence>
<reference evidence="1" key="1">
    <citation type="submission" date="2019-08" db="EMBL/GenBank/DDBJ databases">
        <authorList>
            <person name="Kucharzyk K."/>
            <person name="Murdoch R.W."/>
            <person name="Higgins S."/>
            <person name="Loffler F."/>
        </authorList>
    </citation>
    <scope>NUCLEOTIDE SEQUENCE</scope>
</reference>
<protein>
    <submittedName>
        <fullName evidence="1">Uncharacterized protein</fullName>
    </submittedName>
</protein>
<accession>A0A645DRZ8</accession>
<organism evidence="1">
    <name type="scientific">bioreactor metagenome</name>
    <dbReference type="NCBI Taxonomy" id="1076179"/>
    <lineage>
        <taxon>unclassified sequences</taxon>
        <taxon>metagenomes</taxon>
        <taxon>ecological metagenomes</taxon>
    </lineage>
</organism>
<sequence length="36" mass="3989">MFSADDIKSSELIIHANPNEGEKALLDFSGNFTEFT</sequence>
<comment type="caution">
    <text evidence="1">The sequence shown here is derived from an EMBL/GenBank/DDBJ whole genome shotgun (WGS) entry which is preliminary data.</text>
</comment>
<dbReference type="EMBL" id="VSSQ01038897">
    <property type="protein sequence ID" value="MPM91898.1"/>
    <property type="molecule type" value="Genomic_DNA"/>
</dbReference>
<dbReference type="AlphaFoldDB" id="A0A645DRZ8"/>